<dbReference type="Gene3D" id="3.20.20.70">
    <property type="entry name" value="Aldolase class I"/>
    <property type="match status" value="1"/>
</dbReference>
<proteinExistence type="predicted"/>
<evidence type="ECO:0000313" key="2">
    <source>
        <dbReference type="Proteomes" id="UP001168642"/>
    </source>
</evidence>
<sequence length="148" mass="17320">MYYYRFQIAFQEVPNEISLCFLICGCSLKCKGCHSPFLFKKENGECLTDEIYISVLEKYKNYATCVLFMGGEWESEELIHKLQLAKAHHYNTCLYTGLDKVEQNIMNELTWLKTGPWIESLGGLTNEKTNQVFRNVKTNEKLNHLFKK</sequence>
<dbReference type="SUPFAM" id="SSF102114">
    <property type="entry name" value="Radical SAM enzymes"/>
    <property type="match status" value="1"/>
</dbReference>
<dbReference type="NCBIfam" id="TIGR02826">
    <property type="entry name" value="RNR_activ_nrdG3"/>
    <property type="match status" value="1"/>
</dbReference>
<organism evidence="1 2">
    <name type="scientific">Wenyingzhuangia gilva</name>
    <dbReference type="NCBI Taxonomy" id="3057677"/>
    <lineage>
        <taxon>Bacteria</taxon>
        <taxon>Pseudomonadati</taxon>
        <taxon>Bacteroidota</taxon>
        <taxon>Flavobacteriia</taxon>
        <taxon>Flavobacteriales</taxon>
        <taxon>Flavobacteriaceae</taxon>
        <taxon>Wenyingzhuangia</taxon>
    </lineage>
</organism>
<gene>
    <name evidence="1" type="primary">nrdG</name>
    <name evidence="1" type="ORF">QVZ41_00540</name>
</gene>
<dbReference type="InterPro" id="IPR014191">
    <property type="entry name" value="Anaer_RNR_activator"/>
</dbReference>
<protein>
    <submittedName>
        <fullName evidence="1">Anaerobic ribonucleoside-triphosphate reductase activating protein</fullName>
    </submittedName>
</protein>
<accession>A0ABT8VMY9</accession>
<comment type="caution">
    <text evidence="1">The sequence shown here is derived from an EMBL/GenBank/DDBJ whole genome shotgun (WGS) entry which is preliminary data.</text>
</comment>
<dbReference type="InterPro" id="IPR013785">
    <property type="entry name" value="Aldolase_TIM"/>
</dbReference>
<name>A0ABT8VMY9_9FLAO</name>
<evidence type="ECO:0000313" key="1">
    <source>
        <dbReference type="EMBL" id="MDO3693335.1"/>
    </source>
</evidence>
<dbReference type="InterPro" id="IPR058240">
    <property type="entry name" value="rSAM_sf"/>
</dbReference>
<dbReference type="Proteomes" id="UP001168642">
    <property type="component" value="Unassembled WGS sequence"/>
</dbReference>
<reference evidence="1" key="1">
    <citation type="submission" date="2023-07" db="EMBL/GenBank/DDBJ databases">
        <title>Wenyingzhuangia sp. chi5 genome sequencing and assembly.</title>
        <authorList>
            <person name="Park S."/>
        </authorList>
    </citation>
    <scope>NUCLEOTIDE SEQUENCE</scope>
    <source>
        <strain evidence="1">Chi5</strain>
    </source>
</reference>
<keyword evidence="2" id="KW-1185">Reference proteome</keyword>
<dbReference type="Pfam" id="PF13353">
    <property type="entry name" value="Fer4_12"/>
    <property type="match status" value="1"/>
</dbReference>
<dbReference type="EMBL" id="JAUMIT010000001">
    <property type="protein sequence ID" value="MDO3693335.1"/>
    <property type="molecule type" value="Genomic_DNA"/>
</dbReference>
<dbReference type="RefSeq" id="WP_302882607.1">
    <property type="nucleotide sequence ID" value="NZ_JAUMIT010000001.1"/>
</dbReference>